<evidence type="ECO:0000313" key="1">
    <source>
        <dbReference type="EMBL" id="SMC94705.1"/>
    </source>
</evidence>
<dbReference type="OrthoDB" id="747621at2"/>
<proteinExistence type="predicted"/>
<dbReference type="EMBL" id="FWYB01000006">
    <property type="protein sequence ID" value="SMC94705.1"/>
    <property type="molecule type" value="Genomic_DNA"/>
</dbReference>
<dbReference type="AlphaFoldDB" id="A0A1W2DB73"/>
<name>A0A1W2DB73_9SPHI</name>
<protein>
    <submittedName>
        <fullName evidence="1">Uncharacterized protein</fullName>
    </submittedName>
</protein>
<organism evidence="1 2">
    <name type="scientific">Pedobacter nyackensis</name>
    <dbReference type="NCBI Taxonomy" id="475255"/>
    <lineage>
        <taxon>Bacteria</taxon>
        <taxon>Pseudomonadati</taxon>
        <taxon>Bacteroidota</taxon>
        <taxon>Sphingobacteriia</taxon>
        <taxon>Sphingobacteriales</taxon>
        <taxon>Sphingobacteriaceae</taxon>
        <taxon>Pedobacter</taxon>
    </lineage>
</organism>
<sequence length="417" mass="47620">MKNRYLGFCMLLLCLNMNNSFGQRLKEEKISYSYNRLPSATIAGIKNYQVVGEPAYEVKNKQLLEDYKQQKKEAIDKYNREIAVYASLVKSANESYEKAMAEYNKKTIGKKIVEQSLLASGKPQKEFVAKPYLETVELPKLQSSYDYNTILSTYVKLEGYQLDPSNALKIVVLFYGFDHTQPRSIGEEMSNLSSGDGKTSAYKSMVYHTEFSYRHPMAVKVYDPQQKEILSVTPPELNSYKIYKSANSDRQLKSNNELLIKQNEERVLQANLTFINNLLNDKYGYSSVKRDAILNYIKNGDSEYSDLTMAFNEASSGLLMLQQDGPSAVGKLMKANEIWNKALTESDLNNKKARINKEITMGIYFNLLECNFAIGDARGGQSTLEKMNSLSMSNNERRLKLDYDILFAELKKRQTTN</sequence>
<dbReference type="RefSeq" id="WP_144009492.1">
    <property type="nucleotide sequence ID" value="NZ_FWYB01000006.1"/>
</dbReference>
<dbReference type="Proteomes" id="UP000192678">
    <property type="component" value="Unassembled WGS sequence"/>
</dbReference>
<evidence type="ECO:0000313" key="2">
    <source>
        <dbReference type="Proteomes" id="UP000192678"/>
    </source>
</evidence>
<keyword evidence="2" id="KW-1185">Reference proteome</keyword>
<reference evidence="1 2" key="1">
    <citation type="submission" date="2017-04" db="EMBL/GenBank/DDBJ databases">
        <authorList>
            <person name="Afonso C.L."/>
            <person name="Miller P.J."/>
            <person name="Scott M.A."/>
            <person name="Spackman E."/>
            <person name="Goraichik I."/>
            <person name="Dimitrov K.M."/>
            <person name="Suarez D.L."/>
            <person name="Swayne D.E."/>
        </authorList>
    </citation>
    <scope>NUCLEOTIDE SEQUENCE [LARGE SCALE GENOMIC DNA]</scope>
    <source>
        <strain evidence="1 2">DSM 19625</strain>
    </source>
</reference>
<dbReference type="STRING" id="475255.SAMN04488101_106122"/>
<accession>A0A1W2DB73</accession>
<gene>
    <name evidence="1" type="ORF">SAMN04488101_106122</name>
</gene>